<feature type="compositionally biased region" description="Basic and acidic residues" evidence="1">
    <location>
        <begin position="144"/>
        <end position="157"/>
    </location>
</feature>
<proteinExistence type="predicted"/>
<feature type="compositionally biased region" description="Basic and acidic residues" evidence="1">
    <location>
        <begin position="113"/>
        <end position="137"/>
    </location>
</feature>
<sequence>MHGMQRHAGLCGLSRQREQLALAEPARTLQVMRLDPVFVDQPVDAAPGRARTACRPPGQDRVFVRAPRERERALPRRAGARLQTPRAAADQAIGTRGAGGGGQALPCPRCPRTRADEQPAHFARRREEQPAQHDAGHARRMPSRVRECERRAPRSADDAPACDAELRAQRVEVADQPHRIVVTQAAARRRRPRAALVDQHDARPRQIEHRQHRRGSAAAAGAAVQHDDGPAERIAGFGPCDPACVAGQGSRGGGSSAERSVRHVVETSESG</sequence>
<dbReference type="EMBL" id="ABLK01000571">
    <property type="protein sequence ID" value="EDT37185.1"/>
    <property type="molecule type" value="Genomic_DNA"/>
</dbReference>
<feature type="compositionally biased region" description="Basic and acidic residues" evidence="1">
    <location>
        <begin position="259"/>
        <end position="271"/>
    </location>
</feature>
<keyword evidence="2" id="KW-0378">Hydrolase</keyword>
<evidence type="ECO:0000313" key="2">
    <source>
        <dbReference type="EMBL" id="EDT37185.1"/>
    </source>
</evidence>
<keyword evidence="2" id="KW-0540">Nuclease</keyword>
<accession>B1TGX0</accession>
<gene>
    <name evidence="2" type="ORF">BamMEX5DRAFT_7036</name>
</gene>
<feature type="region of interest" description="Disordered" evidence="1">
    <location>
        <begin position="205"/>
        <end position="271"/>
    </location>
</feature>
<organism evidence="2 3">
    <name type="scientific">Burkholderia ambifaria MEX-5</name>
    <dbReference type="NCBI Taxonomy" id="396597"/>
    <lineage>
        <taxon>Bacteria</taxon>
        <taxon>Pseudomonadati</taxon>
        <taxon>Pseudomonadota</taxon>
        <taxon>Betaproteobacteria</taxon>
        <taxon>Burkholderiales</taxon>
        <taxon>Burkholderiaceae</taxon>
        <taxon>Burkholderia</taxon>
        <taxon>Burkholderia cepacia complex</taxon>
    </lineage>
</organism>
<comment type="caution">
    <text evidence="2">The sequence shown here is derived from an EMBL/GenBank/DDBJ whole genome shotgun (WGS) entry which is preliminary data.</text>
</comment>
<dbReference type="GO" id="GO:0004527">
    <property type="term" value="F:exonuclease activity"/>
    <property type="evidence" value="ECO:0007669"/>
    <property type="project" value="UniProtKB-KW"/>
</dbReference>
<dbReference type="Proteomes" id="UP000004814">
    <property type="component" value="Unassembled WGS sequence"/>
</dbReference>
<keyword evidence="2" id="KW-0269">Exonuclease</keyword>
<evidence type="ECO:0000313" key="3">
    <source>
        <dbReference type="Proteomes" id="UP000004814"/>
    </source>
</evidence>
<dbReference type="AlphaFoldDB" id="B1TGX0"/>
<evidence type="ECO:0000256" key="1">
    <source>
        <dbReference type="SAM" id="MobiDB-lite"/>
    </source>
</evidence>
<name>B1TGX0_9BURK</name>
<feature type="region of interest" description="Disordered" evidence="1">
    <location>
        <begin position="93"/>
        <end position="162"/>
    </location>
</feature>
<dbReference type="GO" id="GO:0004519">
    <property type="term" value="F:endonuclease activity"/>
    <property type="evidence" value="ECO:0007669"/>
    <property type="project" value="UniProtKB-KW"/>
</dbReference>
<reference evidence="2 3" key="1">
    <citation type="submission" date="2008-03" db="EMBL/GenBank/DDBJ databases">
        <title>Sequencing of the draft genome and assembly of Burkholderia ambifaria MEX-5.</title>
        <authorList>
            <consortium name="US DOE Joint Genome Institute (JGI-PGF)"/>
            <person name="Copeland A."/>
            <person name="Lucas S."/>
            <person name="Lapidus A."/>
            <person name="Glavina del Rio T."/>
            <person name="Dalin E."/>
            <person name="Tice H."/>
            <person name="Bruce D."/>
            <person name="Goodwin L."/>
            <person name="Pitluck S."/>
            <person name="Larimer F."/>
            <person name="Land M.L."/>
            <person name="Hauser L."/>
            <person name="Tiedje J."/>
            <person name="Richardson P."/>
        </authorList>
    </citation>
    <scope>NUCLEOTIDE SEQUENCE [LARGE SCALE GENOMIC DNA]</scope>
    <source>
        <strain evidence="2 3">MEX-5</strain>
    </source>
</reference>
<keyword evidence="2" id="KW-0255">Endonuclease</keyword>
<protein>
    <submittedName>
        <fullName evidence="2">Putative endonuclease/exonuclease/phosphatase family protein</fullName>
    </submittedName>
</protein>